<evidence type="ECO:0000313" key="3">
    <source>
        <dbReference type="Proteomes" id="UP000308730"/>
    </source>
</evidence>
<dbReference type="OrthoDB" id="9626941at2759"/>
<evidence type="ECO:0000313" key="2">
    <source>
        <dbReference type="EMBL" id="THH33716.1"/>
    </source>
</evidence>
<dbReference type="GO" id="GO:0005789">
    <property type="term" value="C:endoplasmic reticulum membrane"/>
    <property type="evidence" value="ECO:0007669"/>
    <property type="project" value="TreeGrafter"/>
</dbReference>
<dbReference type="PANTHER" id="PTHR28251:SF1">
    <property type="entry name" value="V-TYPE ATPASE ASSEMBLY FACTOR PKR1"/>
    <property type="match status" value="1"/>
</dbReference>
<dbReference type="GO" id="GO:0070072">
    <property type="term" value="P:vacuolar proton-transporting V-type ATPase complex assembly"/>
    <property type="evidence" value="ECO:0007669"/>
    <property type="project" value="InterPro"/>
</dbReference>
<keyword evidence="1" id="KW-0472">Membrane</keyword>
<accession>A0A4S4N3V6</accession>
<dbReference type="InterPro" id="IPR013945">
    <property type="entry name" value="Pkr1"/>
</dbReference>
<dbReference type="EMBL" id="SGPM01000003">
    <property type="protein sequence ID" value="THH33716.1"/>
    <property type="molecule type" value="Genomic_DNA"/>
</dbReference>
<sequence>MSTSPSASSPDTEFLSNILTPGSSLHPTFQLILDGAFAFLLMVLVGLAVLTRGNIHMFALIGIELCLWASVKWFVKELQKSQAAGPPVQSNGDAKKNE</sequence>
<keyword evidence="1" id="KW-1133">Transmembrane helix</keyword>
<evidence type="ECO:0000256" key="1">
    <source>
        <dbReference type="SAM" id="Phobius"/>
    </source>
</evidence>
<reference evidence="2 3" key="1">
    <citation type="submission" date="2019-02" db="EMBL/GenBank/DDBJ databases">
        <title>Genome sequencing of the rare red list fungi Antrodiella citrinella (Flaviporus citrinellus).</title>
        <authorList>
            <person name="Buettner E."/>
            <person name="Kellner H."/>
        </authorList>
    </citation>
    <scope>NUCLEOTIDE SEQUENCE [LARGE SCALE GENOMIC DNA]</scope>
    <source>
        <strain evidence="2 3">DSM 108506</strain>
    </source>
</reference>
<feature type="transmembrane region" description="Helical" evidence="1">
    <location>
        <begin position="29"/>
        <end position="50"/>
    </location>
</feature>
<organism evidence="2 3">
    <name type="scientific">Antrodiella citrinella</name>
    <dbReference type="NCBI Taxonomy" id="2447956"/>
    <lineage>
        <taxon>Eukaryota</taxon>
        <taxon>Fungi</taxon>
        <taxon>Dikarya</taxon>
        <taxon>Basidiomycota</taxon>
        <taxon>Agaricomycotina</taxon>
        <taxon>Agaricomycetes</taxon>
        <taxon>Polyporales</taxon>
        <taxon>Steccherinaceae</taxon>
        <taxon>Antrodiella</taxon>
    </lineage>
</organism>
<dbReference type="Pfam" id="PF08636">
    <property type="entry name" value="Pkr1"/>
    <property type="match status" value="1"/>
</dbReference>
<proteinExistence type="predicted"/>
<dbReference type="Proteomes" id="UP000308730">
    <property type="component" value="Unassembled WGS sequence"/>
</dbReference>
<comment type="caution">
    <text evidence="2">The sequence shown here is derived from an EMBL/GenBank/DDBJ whole genome shotgun (WGS) entry which is preliminary data.</text>
</comment>
<protein>
    <submittedName>
        <fullName evidence="2">Uncharacterized protein</fullName>
    </submittedName>
</protein>
<keyword evidence="1" id="KW-0812">Transmembrane</keyword>
<dbReference type="AlphaFoldDB" id="A0A4S4N3V6"/>
<gene>
    <name evidence="2" type="ORF">EUX98_g445</name>
</gene>
<keyword evidence="3" id="KW-1185">Reference proteome</keyword>
<dbReference type="PANTHER" id="PTHR28251">
    <property type="entry name" value="V-TYPE ATPASE ASSEMBLY FACTOR PKR1"/>
    <property type="match status" value="1"/>
</dbReference>
<name>A0A4S4N3V6_9APHY</name>